<dbReference type="FunFam" id="3.30.70.330:FF:000476">
    <property type="entry name" value="Zinc finger CCCH domain-containing protein 4"/>
    <property type="match status" value="1"/>
</dbReference>
<dbReference type="GO" id="GO:0071006">
    <property type="term" value="C:U2-type catalytic step 1 spliceosome"/>
    <property type="evidence" value="ECO:0007669"/>
    <property type="project" value="TreeGrafter"/>
</dbReference>
<dbReference type="PROSITE" id="PS50102">
    <property type="entry name" value="RRM"/>
    <property type="match status" value="1"/>
</dbReference>
<feature type="zinc finger region" description="C3H1-type" evidence="6">
    <location>
        <begin position="162"/>
        <end position="184"/>
    </location>
</feature>
<evidence type="ECO:0000256" key="5">
    <source>
        <dbReference type="PROSITE-ProRule" id="PRU00176"/>
    </source>
</evidence>
<keyword evidence="4 5" id="KW-0694">RNA-binding</keyword>
<evidence type="ECO:0000256" key="7">
    <source>
        <dbReference type="SAM" id="MobiDB-lite"/>
    </source>
</evidence>
<dbReference type="CDD" id="cd12224">
    <property type="entry name" value="RRM_RBM22"/>
    <property type="match status" value="1"/>
</dbReference>
<dbReference type="PANTHER" id="PTHR14089:SF15">
    <property type="entry name" value="C3H1-TYPE DOMAIN-CONTAINING PROTEIN"/>
    <property type="match status" value="1"/>
</dbReference>
<dbReference type="InterPro" id="IPR039171">
    <property type="entry name" value="Cwc2/Slt11"/>
</dbReference>
<dbReference type="InterPro" id="IPR048995">
    <property type="entry name" value="STL11/RBM22-like_N"/>
</dbReference>
<dbReference type="EMBL" id="QGKX02001621">
    <property type="protein sequence ID" value="KAF3504709.1"/>
    <property type="molecule type" value="Genomic_DNA"/>
</dbReference>
<organism evidence="10 11">
    <name type="scientific">Brassica cretica</name>
    <name type="common">Mustard</name>
    <dbReference type="NCBI Taxonomy" id="69181"/>
    <lineage>
        <taxon>Eukaryota</taxon>
        <taxon>Viridiplantae</taxon>
        <taxon>Streptophyta</taxon>
        <taxon>Embryophyta</taxon>
        <taxon>Tracheophyta</taxon>
        <taxon>Spermatophyta</taxon>
        <taxon>Magnoliopsida</taxon>
        <taxon>eudicotyledons</taxon>
        <taxon>Gunneridae</taxon>
        <taxon>Pentapetalae</taxon>
        <taxon>rosids</taxon>
        <taxon>malvids</taxon>
        <taxon>Brassicales</taxon>
        <taxon>Brassicaceae</taxon>
        <taxon>Brassiceae</taxon>
        <taxon>Brassica</taxon>
    </lineage>
</organism>
<accession>A0A8S9NUY5</accession>
<dbReference type="GO" id="GO:0071007">
    <property type="term" value="C:U2-type catalytic step 2 spliceosome"/>
    <property type="evidence" value="ECO:0007669"/>
    <property type="project" value="TreeGrafter"/>
</dbReference>
<dbReference type="Pfam" id="PF00076">
    <property type="entry name" value="RRM_1"/>
    <property type="match status" value="1"/>
</dbReference>
<evidence type="ECO:0000256" key="3">
    <source>
        <dbReference type="ARBA" id="ARBA00022833"/>
    </source>
</evidence>
<dbReference type="GO" id="GO:0000974">
    <property type="term" value="C:Prp19 complex"/>
    <property type="evidence" value="ECO:0007669"/>
    <property type="project" value="TreeGrafter"/>
</dbReference>
<dbReference type="SMART" id="SM00360">
    <property type="entry name" value="RRM"/>
    <property type="match status" value="1"/>
</dbReference>
<protein>
    <submittedName>
        <fullName evidence="10">Uncharacterized protein</fullName>
    </submittedName>
</protein>
<feature type="domain" description="RRM" evidence="8">
    <location>
        <begin position="228"/>
        <end position="302"/>
    </location>
</feature>
<dbReference type="PANTHER" id="PTHR14089">
    <property type="entry name" value="PRE-MRNA-SPLICING FACTOR RBM22"/>
    <property type="match status" value="1"/>
</dbReference>
<keyword evidence="2 6" id="KW-0863">Zinc-finger</keyword>
<evidence type="ECO:0000256" key="1">
    <source>
        <dbReference type="ARBA" id="ARBA00022723"/>
    </source>
</evidence>
<dbReference type="GO" id="GO:0008270">
    <property type="term" value="F:zinc ion binding"/>
    <property type="evidence" value="ECO:0007669"/>
    <property type="project" value="UniProtKB-KW"/>
</dbReference>
<name>A0A8S9NUY5_BRACR</name>
<dbReference type="InterPro" id="IPR012677">
    <property type="entry name" value="Nucleotide-bd_a/b_plait_sf"/>
</dbReference>
<dbReference type="PROSITE" id="PS50103">
    <property type="entry name" value="ZF_C3H1"/>
    <property type="match status" value="1"/>
</dbReference>
<dbReference type="Proteomes" id="UP000712600">
    <property type="component" value="Unassembled WGS sequence"/>
</dbReference>
<evidence type="ECO:0000313" key="10">
    <source>
        <dbReference type="EMBL" id="KAF3504709.1"/>
    </source>
</evidence>
<dbReference type="InterPro" id="IPR035979">
    <property type="entry name" value="RBD_domain_sf"/>
</dbReference>
<dbReference type="GO" id="GO:0036002">
    <property type="term" value="F:pre-mRNA binding"/>
    <property type="evidence" value="ECO:0007669"/>
    <property type="project" value="TreeGrafter"/>
</dbReference>
<dbReference type="InterPro" id="IPR000504">
    <property type="entry name" value="RRM_dom"/>
</dbReference>
<proteinExistence type="predicted"/>
<dbReference type="AlphaFoldDB" id="A0A8S9NUY5"/>
<feature type="domain" description="C3H1-type" evidence="9">
    <location>
        <begin position="162"/>
        <end position="184"/>
    </location>
</feature>
<keyword evidence="1 6" id="KW-0479">Metal-binding</keyword>
<evidence type="ECO:0000259" key="9">
    <source>
        <dbReference type="PROSITE" id="PS50103"/>
    </source>
</evidence>
<dbReference type="SUPFAM" id="SSF54928">
    <property type="entry name" value="RNA-binding domain, RBD"/>
    <property type="match status" value="1"/>
</dbReference>
<evidence type="ECO:0000259" key="8">
    <source>
        <dbReference type="PROSITE" id="PS50102"/>
    </source>
</evidence>
<evidence type="ECO:0000313" key="11">
    <source>
        <dbReference type="Proteomes" id="UP000712600"/>
    </source>
</evidence>
<sequence length="381" mass="43615">MAQRILRDHEANRCERSDFPILCHSCLGDNPYLRMALANFDKECKVCTRPFTVFRWRPGRAARYKKTEICQTCSKLKNVCQVCILDLEYGLPVQVRDTTLNITSHDSIPRSNVNREYFVEEHERMTRAGLDCDSSFVKMGPNDTLLNLQRSEPHYEMNQPHVCSFNSIGKCTRGAGCAFRHEMPKTGELSHQNIKDRYYGENDPVAMKLLRKAGETSTLEPPEDESIKTLYIGGLNSGTILEHDIRDQFYAYGEIQSIRILAEKACAFVTYTTRQGAEKAMQELSNRLVINGQRLKLTWGRSHVPKHDQDSWKYQEGSVAQCGLLPPTMQHQYNMHSAPPNQERPYYPSMDPQRMGGLSTNRNNGASYLMPPHQPYTPPPY</sequence>
<evidence type="ECO:0000256" key="4">
    <source>
        <dbReference type="ARBA" id="ARBA00022884"/>
    </source>
</evidence>
<feature type="region of interest" description="Disordered" evidence="7">
    <location>
        <begin position="334"/>
        <end position="381"/>
    </location>
</feature>
<evidence type="ECO:0000256" key="6">
    <source>
        <dbReference type="PROSITE-ProRule" id="PRU00723"/>
    </source>
</evidence>
<evidence type="ECO:0000256" key="2">
    <source>
        <dbReference type="ARBA" id="ARBA00022771"/>
    </source>
</evidence>
<dbReference type="InterPro" id="IPR000571">
    <property type="entry name" value="Znf_CCCH"/>
</dbReference>
<feature type="compositionally biased region" description="Pro residues" evidence="7">
    <location>
        <begin position="372"/>
        <end position="381"/>
    </location>
</feature>
<reference evidence="10" key="1">
    <citation type="submission" date="2019-12" db="EMBL/GenBank/DDBJ databases">
        <title>Genome sequencing and annotation of Brassica cretica.</title>
        <authorList>
            <person name="Studholme D.J."/>
            <person name="Sarris P."/>
        </authorList>
    </citation>
    <scope>NUCLEOTIDE SEQUENCE</scope>
    <source>
        <strain evidence="10">PFS-109/04</strain>
        <tissue evidence="10">Leaf</tissue>
    </source>
</reference>
<dbReference type="Gene3D" id="3.30.70.330">
    <property type="match status" value="1"/>
</dbReference>
<gene>
    <name evidence="10" type="ORF">F2Q69_00045625</name>
</gene>
<dbReference type="GO" id="GO:0017070">
    <property type="term" value="F:U6 snRNA binding"/>
    <property type="evidence" value="ECO:0007669"/>
    <property type="project" value="TreeGrafter"/>
</dbReference>
<dbReference type="Pfam" id="PF21369">
    <property type="entry name" value="STL11_N"/>
    <property type="match status" value="1"/>
</dbReference>
<keyword evidence="3 6" id="KW-0862">Zinc</keyword>
<comment type="caution">
    <text evidence="10">The sequence shown here is derived from an EMBL/GenBank/DDBJ whole genome shotgun (WGS) entry which is preliminary data.</text>
</comment>